<organism evidence="3 4">
    <name type="scientific">Kitasatospora cathayae</name>
    <dbReference type="NCBI Taxonomy" id="3004092"/>
    <lineage>
        <taxon>Bacteria</taxon>
        <taxon>Bacillati</taxon>
        <taxon>Actinomycetota</taxon>
        <taxon>Actinomycetes</taxon>
        <taxon>Kitasatosporales</taxon>
        <taxon>Streptomycetaceae</taxon>
        <taxon>Kitasatospora</taxon>
    </lineage>
</organism>
<accession>A0ABY7QGW5</accession>
<name>A0ABY7QGW5_9ACTN</name>
<dbReference type="Proteomes" id="UP001212821">
    <property type="component" value="Plasmid punmamed2"/>
</dbReference>
<evidence type="ECO:0000313" key="3">
    <source>
        <dbReference type="EMBL" id="WBP92054.1"/>
    </source>
</evidence>
<dbReference type="EMBL" id="CP115451">
    <property type="protein sequence ID" value="WBP92054.1"/>
    <property type="molecule type" value="Genomic_DNA"/>
</dbReference>
<proteinExistence type="predicted"/>
<feature type="domain" description="ORC1/DEAH AAA+ ATPase" evidence="2">
    <location>
        <begin position="96"/>
        <end position="227"/>
    </location>
</feature>
<reference evidence="3 4" key="1">
    <citation type="submission" date="2022-12" db="EMBL/GenBank/DDBJ databases">
        <title>HUAS 3-15.</title>
        <authorList>
            <person name="Mo P."/>
        </authorList>
    </citation>
    <scope>NUCLEOTIDE SEQUENCE [LARGE SCALE GENOMIC DNA]</scope>
    <source>
        <strain evidence="3 4">HUAS 3-15</strain>
        <plasmid evidence="3 4">punmamed2</plasmid>
    </source>
</reference>
<dbReference type="InterPro" id="IPR027417">
    <property type="entry name" value="P-loop_NTPase"/>
</dbReference>
<gene>
    <name evidence="3" type="ORF">O1G21_40425</name>
</gene>
<protein>
    <submittedName>
        <fullName evidence="3">AAA family ATPase</fullName>
    </submittedName>
</protein>
<dbReference type="InterPro" id="IPR049945">
    <property type="entry name" value="AAA_22"/>
</dbReference>
<dbReference type="Pfam" id="PF13401">
    <property type="entry name" value="AAA_22"/>
    <property type="match status" value="1"/>
</dbReference>
<dbReference type="RefSeq" id="WP_270151733.1">
    <property type="nucleotide sequence ID" value="NZ_CP115451.1"/>
</dbReference>
<keyword evidence="4" id="KW-1185">Reference proteome</keyword>
<dbReference type="SUPFAM" id="SSF52540">
    <property type="entry name" value="P-loop containing nucleoside triphosphate hydrolases"/>
    <property type="match status" value="1"/>
</dbReference>
<evidence type="ECO:0000256" key="1">
    <source>
        <dbReference type="SAM" id="MobiDB-lite"/>
    </source>
</evidence>
<sequence length="370" mass="41858">MKAATTQRTPREEQILAHAEAAPLRLRNLFTLDDWNWYVREKVEQPNLDTFATNNARLIYNSHLRLVAHPEFDRALLRASLTFRGNEHRTEGPLDTVIDGPAGTGKTFLLRAIGREYQAWVEGKEAGRIPVVHITVPHDTDGKVNWVWEIACFLGLNPPPKDDRALLDLKRLPDLTHPVTHVLARARTRMLLIDDIQRTTPDQLGPALHYFDYLRSRHGVATIFCGTGAADIVQAARVRVDNHRDADTNLRERVKTQRAKAGLPEPDPSKQEPVRSELSVTWLDPIHCHEADQKTSLKVLKGFEDNLCLHNLSEHALTQHAAYLHKRTGGYLKHLSHLICQAAVDAMREGDENITLERLTTIRVGHNDDA</sequence>
<geneLocation type="plasmid" evidence="3 4">
    <name>punmamed2</name>
</geneLocation>
<evidence type="ECO:0000259" key="2">
    <source>
        <dbReference type="Pfam" id="PF13401"/>
    </source>
</evidence>
<evidence type="ECO:0000313" key="4">
    <source>
        <dbReference type="Proteomes" id="UP001212821"/>
    </source>
</evidence>
<keyword evidence="3" id="KW-0614">Plasmid</keyword>
<dbReference type="Gene3D" id="3.40.50.300">
    <property type="entry name" value="P-loop containing nucleotide triphosphate hydrolases"/>
    <property type="match status" value="1"/>
</dbReference>
<feature type="region of interest" description="Disordered" evidence="1">
    <location>
        <begin position="254"/>
        <end position="274"/>
    </location>
</feature>